<keyword evidence="1" id="KW-0472">Membrane</keyword>
<keyword evidence="3" id="KW-1185">Reference proteome</keyword>
<reference evidence="2 3" key="1">
    <citation type="submission" date="2020-07" db="EMBL/GenBank/DDBJ databases">
        <title>Natrinema (YPL30) sp. nov. and Haloterrigena xxxxxx (YPL8) sp. nov., isolated from a salt mine.</title>
        <authorList>
            <person name="Cui H."/>
        </authorList>
    </citation>
    <scope>NUCLEOTIDE SEQUENCE [LARGE SCALE GENOMIC DNA]</scope>
    <source>
        <strain evidence="2 3">YPL13</strain>
    </source>
</reference>
<dbReference type="Proteomes" id="UP000510869">
    <property type="component" value="Chromosome"/>
</dbReference>
<gene>
    <name evidence="2" type="ORF">HYG81_02955</name>
</gene>
<name>A0A7D6CS34_9EURY</name>
<accession>A0A7D6CS34</accession>
<evidence type="ECO:0000256" key="1">
    <source>
        <dbReference type="SAM" id="Phobius"/>
    </source>
</evidence>
<dbReference type="EMBL" id="CP059154">
    <property type="protein sequence ID" value="QLK26591.1"/>
    <property type="molecule type" value="Genomic_DNA"/>
</dbReference>
<protein>
    <submittedName>
        <fullName evidence="2">Uncharacterized protein</fullName>
    </submittedName>
</protein>
<feature type="transmembrane region" description="Helical" evidence="1">
    <location>
        <begin position="24"/>
        <end position="42"/>
    </location>
</feature>
<proteinExistence type="predicted"/>
<keyword evidence="1" id="KW-1133">Transmembrane helix</keyword>
<dbReference type="GeneID" id="56142130"/>
<evidence type="ECO:0000313" key="3">
    <source>
        <dbReference type="Proteomes" id="UP000510869"/>
    </source>
</evidence>
<keyword evidence="1" id="KW-0812">Transmembrane</keyword>
<dbReference type="KEGG" id="nay:HYG81_02955"/>
<organism evidence="2 3">
    <name type="scientific">Natrinema zhouii</name>
    <dbReference type="NCBI Taxonomy" id="1710539"/>
    <lineage>
        <taxon>Archaea</taxon>
        <taxon>Methanobacteriati</taxon>
        <taxon>Methanobacteriota</taxon>
        <taxon>Stenosarchaea group</taxon>
        <taxon>Halobacteria</taxon>
        <taxon>Halobacteriales</taxon>
        <taxon>Natrialbaceae</taxon>
        <taxon>Natrinema</taxon>
    </lineage>
</organism>
<dbReference type="AlphaFoldDB" id="A0A7D6CS34"/>
<dbReference type="RefSeq" id="WP_180841764.1">
    <property type="nucleotide sequence ID" value="NZ_CP059154.1"/>
</dbReference>
<sequence length="51" mass="5493">MSVLLSLLLLGPIAITGSGRERTVIGAILLVLIVGLLAYEFYGYRSRAADR</sequence>
<evidence type="ECO:0000313" key="2">
    <source>
        <dbReference type="EMBL" id="QLK26591.1"/>
    </source>
</evidence>